<reference evidence="9" key="2">
    <citation type="submission" date="2020-09" db="EMBL/GenBank/DDBJ databases">
        <authorList>
            <person name="Sun Q."/>
            <person name="Ohkuma M."/>
        </authorList>
    </citation>
    <scope>NUCLEOTIDE SEQUENCE</scope>
    <source>
        <strain evidence="9">JCM 14719</strain>
    </source>
</reference>
<feature type="active site" evidence="7">
    <location>
        <position position="402"/>
    </location>
</feature>
<keyword evidence="1" id="KW-0004">4Fe-4S</keyword>
<dbReference type="PROSITE" id="PS01230">
    <property type="entry name" value="TRMA_1"/>
    <property type="match status" value="1"/>
</dbReference>
<evidence type="ECO:0000313" key="10">
    <source>
        <dbReference type="Proteomes" id="UP000637720"/>
    </source>
</evidence>
<evidence type="ECO:0000256" key="5">
    <source>
        <dbReference type="ARBA" id="ARBA00023014"/>
    </source>
</evidence>
<dbReference type="PANTHER" id="PTHR11061:SF45">
    <property type="match status" value="1"/>
</dbReference>
<feature type="binding site" evidence="6">
    <location>
        <position position="306"/>
    </location>
    <ligand>
        <name>S-adenosyl-L-methionine</name>
        <dbReference type="ChEBI" id="CHEBI:59789"/>
    </ligand>
</feature>
<organism evidence="9 10">
    <name type="scientific">Calditerricola satsumensis</name>
    <dbReference type="NCBI Taxonomy" id="373054"/>
    <lineage>
        <taxon>Bacteria</taxon>
        <taxon>Bacillati</taxon>
        <taxon>Bacillota</taxon>
        <taxon>Bacilli</taxon>
        <taxon>Bacillales</taxon>
        <taxon>Bacillaceae</taxon>
        <taxon>Calditerricola</taxon>
    </lineage>
</organism>
<dbReference type="PROSITE" id="PS50926">
    <property type="entry name" value="TRAM"/>
    <property type="match status" value="1"/>
</dbReference>
<evidence type="ECO:0000256" key="2">
    <source>
        <dbReference type="ARBA" id="ARBA00022603"/>
    </source>
</evidence>
<protein>
    <submittedName>
        <fullName evidence="9">tRNA (Uracil-5-)-methyltransferase</fullName>
    </submittedName>
</protein>
<dbReference type="NCBIfam" id="TIGR00479">
    <property type="entry name" value="rumA"/>
    <property type="match status" value="1"/>
</dbReference>
<dbReference type="PROSITE" id="PS51687">
    <property type="entry name" value="SAM_MT_RNA_M5U"/>
    <property type="match status" value="1"/>
</dbReference>
<dbReference type="AlphaFoldDB" id="A0A8J3BIL6"/>
<keyword evidence="1" id="KW-0479">Metal-binding</keyword>
<evidence type="ECO:0000256" key="7">
    <source>
        <dbReference type="PROSITE-ProRule" id="PRU10015"/>
    </source>
</evidence>
<feature type="active site" description="Nucleophile" evidence="6">
    <location>
        <position position="402"/>
    </location>
</feature>
<dbReference type="Pfam" id="PF01938">
    <property type="entry name" value="TRAM"/>
    <property type="match status" value="1"/>
</dbReference>
<dbReference type="SUPFAM" id="SSF53335">
    <property type="entry name" value="S-adenosyl-L-methionine-dependent methyltransferases"/>
    <property type="match status" value="1"/>
</dbReference>
<dbReference type="InterPro" id="IPR030391">
    <property type="entry name" value="MeTrfase_TrmA_CS"/>
</dbReference>
<dbReference type="PROSITE" id="PS01231">
    <property type="entry name" value="TRMA_2"/>
    <property type="match status" value="1"/>
</dbReference>
<evidence type="ECO:0000313" key="9">
    <source>
        <dbReference type="EMBL" id="GGK06384.1"/>
    </source>
</evidence>
<dbReference type="Proteomes" id="UP000637720">
    <property type="component" value="Unassembled WGS sequence"/>
</dbReference>
<feature type="binding site" evidence="6">
    <location>
        <position position="327"/>
    </location>
    <ligand>
        <name>S-adenosyl-L-methionine</name>
        <dbReference type="ChEBI" id="CHEBI:59789"/>
    </ligand>
</feature>
<dbReference type="FunFam" id="2.40.50.140:FF:000097">
    <property type="entry name" value="23S rRNA (uracil(1939)-C(5))-methyltransferase RlmD"/>
    <property type="match status" value="1"/>
</dbReference>
<dbReference type="SUPFAM" id="SSF50249">
    <property type="entry name" value="Nucleic acid-binding proteins"/>
    <property type="match status" value="1"/>
</dbReference>
<dbReference type="InterPro" id="IPR012340">
    <property type="entry name" value="NA-bd_OB-fold"/>
</dbReference>
<dbReference type="FunFam" id="3.40.50.150:FF:000009">
    <property type="entry name" value="23S rRNA (Uracil(1939)-C(5))-methyltransferase RlmD"/>
    <property type="match status" value="1"/>
</dbReference>
<reference evidence="9" key="1">
    <citation type="journal article" date="2014" name="Int. J. Syst. Evol. Microbiol.">
        <title>Complete genome sequence of Corynebacterium casei LMG S-19264T (=DSM 44701T), isolated from a smear-ripened cheese.</title>
        <authorList>
            <consortium name="US DOE Joint Genome Institute (JGI-PGF)"/>
            <person name="Walter F."/>
            <person name="Albersmeier A."/>
            <person name="Kalinowski J."/>
            <person name="Ruckert C."/>
        </authorList>
    </citation>
    <scope>NUCLEOTIDE SEQUENCE</scope>
    <source>
        <strain evidence="9">JCM 14719</strain>
    </source>
</reference>
<comment type="similarity">
    <text evidence="6">Belongs to the class I-like SAM-binding methyltransferase superfamily. RNA M5U methyltransferase family.</text>
</comment>
<evidence type="ECO:0000256" key="1">
    <source>
        <dbReference type="ARBA" id="ARBA00022485"/>
    </source>
</evidence>
<keyword evidence="2 6" id="KW-0489">Methyltransferase</keyword>
<dbReference type="Gene3D" id="3.40.50.150">
    <property type="entry name" value="Vaccinia Virus protein VP39"/>
    <property type="match status" value="1"/>
</dbReference>
<dbReference type="InterPro" id="IPR010280">
    <property type="entry name" value="U5_MeTrfase_fam"/>
</dbReference>
<evidence type="ECO:0000256" key="6">
    <source>
        <dbReference type="PROSITE-ProRule" id="PRU01024"/>
    </source>
</evidence>
<evidence type="ECO:0000256" key="4">
    <source>
        <dbReference type="ARBA" id="ARBA00022691"/>
    </source>
</evidence>
<comment type="caution">
    <text evidence="9">The sequence shown here is derived from an EMBL/GenBank/DDBJ whole genome shotgun (WGS) entry which is preliminary data.</text>
</comment>
<proteinExistence type="inferred from homology"/>
<feature type="domain" description="TRAM" evidence="8">
    <location>
        <begin position="1"/>
        <end position="53"/>
    </location>
</feature>
<accession>A0A8J3BIL6</accession>
<dbReference type="CDD" id="cd02440">
    <property type="entry name" value="AdoMet_MTases"/>
    <property type="match status" value="1"/>
</dbReference>
<sequence length="448" mass="49973">MVTVPIRRLGINGEGVGYVDRQVVFVDGALPGETVRARVTEIHPSYARAQLVRFLAPSPDRATPSCPVYDRCGGCQVQHLSYAGQLAAKKEIVREAVARYTGLADPPVRDCIGMDNPWAYRNKAQLQAVWRNGRLEVGLFEPGSHRLVPLADCPVTHPRVNEMIRVARQTLEELGIPPYDERTRTGVVRTLVARVGLATGEGQLTFVTRTDHLPRADALVKRLRERLPYVTSIMQNVNPRATPLIFGEVTRRLWGTERIEERLGPLRFWLSPRAFFQLNPEQTVKLYNVVREAAALTGTERVVDAYCGVGTIALWLAPYAREVRGMDVIPEAIDDARRNAKANGLTHVRFAVGRAEDLLPQWVREGFVPDVVVVDPPRTGLDEALLSTILTLRPPRLVYVSCNPATLAKNCKVLLDGGFRLQWIQPVDMFPHTSHVETVTLLKPVSSR</sequence>
<dbReference type="GO" id="GO:0070475">
    <property type="term" value="P:rRNA base methylation"/>
    <property type="evidence" value="ECO:0007669"/>
    <property type="project" value="TreeGrafter"/>
</dbReference>
<dbReference type="InterPro" id="IPR002792">
    <property type="entry name" value="TRAM_dom"/>
</dbReference>
<feature type="binding site" evidence="6">
    <location>
        <position position="375"/>
    </location>
    <ligand>
        <name>S-adenosyl-L-methionine</name>
        <dbReference type="ChEBI" id="CHEBI:59789"/>
    </ligand>
</feature>
<dbReference type="InterPro" id="IPR029063">
    <property type="entry name" value="SAM-dependent_MTases_sf"/>
</dbReference>
<dbReference type="Pfam" id="PF05958">
    <property type="entry name" value="tRNA_U5-meth_tr"/>
    <property type="match status" value="1"/>
</dbReference>
<name>A0A8J3BIL6_9BACI</name>
<feature type="binding site" evidence="6">
    <location>
        <position position="277"/>
    </location>
    <ligand>
        <name>S-adenosyl-L-methionine</name>
        <dbReference type="ChEBI" id="CHEBI:59789"/>
    </ligand>
</feature>
<evidence type="ECO:0000259" key="8">
    <source>
        <dbReference type="PROSITE" id="PS50926"/>
    </source>
</evidence>
<keyword evidence="1" id="KW-0408">Iron</keyword>
<dbReference type="InterPro" id="IPR030390">
    <property type="entry name" value="MeTrfase_TrmA_AS"/>
</dbReference>
<dbReference type="Gene3D" id="2.40.50.140">
    <property type="entry name" value="Nucleic acid-binding proteins"/>
    <property type="match status" value="1"/>
</dbReference>
<evidence type="ECO:0000256" key="3">
    <source>
        <dbReference type="ARBA" id="ARBA00022679"/>
    </source>
</evidence>
<keyword evidence="5" id="KW-0411">Iron-sulfur</keyword>
<dbReference type="EMBL" id="BMOF01000053">
    <property type="protein sequence ID" value="GGK06384.1"/>
    <property type="molecule type" value="Genomic_DNA"/>
</dbReference>
<dbReference type="GO" id="GO:0070041">
    <property type="term" value="F:rRNA (uridine-C5-)-methyltransferase activity"/>
    <property type="evidence" value="ECO:0007669"/>
    <property type="project" value="UniProtKB-ARBA"/>
</dbReference>
<gene>
    <name evidence="9" type="ORF">GCM10007043_20530</name>
</gene>
<keyword evidence="10" id="KW-1185">Reference proteome</keyword>
<keyword evidence="3 6" id="KW-0808">Transferase</keyword>
<keyword evidence="4 6" id="KW-0949">S-adenosyl-L-methionine</keyword>
<dbReference type="PANTHER" id="PTHR11061">
    <property type="entry name" value="RNA M5U METHYLTRANSFERASE"/>
    <property type="match status" value="1"/>
</dbReference>
<dbReference type="GO" id="GO:0051539">
    <property type="term" value="F:4 iron, 4 sulfur cluster binding"/>
    <property type="evidence" value="ECO:0007669"/>
    <property type="project" value="UniProtKB-KW"/>
</dbReference>
<dbReference type="Gene3D" id="2.40.50.1070">
    <property type="match status" value="1"/>
</dbReference>
<dbReference type="FunFam" id="2.40.50.1070:FF:000003">
    <property type="entry name" value="23S rRNA (Uracil-5-)-methyltransferase RumA"/>
    <property type="match status" value="1"/>
</dbReference>